<reference evidence="2 3" key="1">
    <citation type="journal article" date="2023" name="G3 (Bethesda)">
        <title>A chromosome-length genome assembly and annotation of blackberry (Rubus argutus, cv. 'Hillquist').</title>
        <authorList>
            <person name="Bruna T."/>
            <person name="Aryal R."/>
            <person name="Dudchenko O."/>
            <person name="Sargent D.J."/>
            <person name="Mead D."/>
            <person name="Buti M."/>
            <person name="Cavallini A."/>
            <person name="Hytonen T."/>
            <person name="Andres J."/>
            <person name="Pham M."/>
            <person name="Weisz D."/>
            <person name="Mascagni F."/>
            <person name="Usai G."/>
            <person name="Natali L."/>
            <person name="Bassil N."/>
            <person name="Fernandez G.E."/>
            <person name="Lomsadze A."/>
            <person name="Armour M."/>
            <person name="Olukolu B."/>
            <person name="Poorten T."/>
            <person name="Britton C."/>
            <person name="Davik J."/>
            <person name="Ashrafi H."/>
            <person name="Aiden E.L."/>
            <person name="Borodovsky M."/>
            <person name="Worthington M."/>
        </authorList>
    </citation>
    <scope>NUCLEOTIDE SEQUENCE [LARGE SCALE GENOMIC DNA]</scope>
    <source>
        <strain evidence="2">PI 553951</strain>
    </source>
</reference>
<evidence type="ECO:0000259" key="1">
    <source>
        <dbReference type="SMART" id="SM00256"/>
    </source>
</evidence>
<dbReference type="InterPro" id="IPR001810">
    <property type="entry name" value="F-box_dom"/>
</dbReference>
<dbReference type="PANTHER" id="PTHR31111:SF138">
    <property type="entry name" value="F-BOX ASSOCIATED DOMAIN-CONTAINING PROTEIN"/>
    <property type="match status" value="1"/>
</dbReference>
<accession>A0AAW1VQV3</accession>
<dbReference type="PANTHER" id="PTHR31111">
    <property type="entry name" value="BNAA05G37150D PROTEIN-RELATED"/>
    <property type="match status" value="1"/>
</dbReference>
<dbReference type="InterPro" id="IPR036047">
    <property type="entry name" value="F-box-like_dom_sf"/>
</dbReference>
<dbReference type="Pfam" id="PF00646">
    <property type="entry name" value="F-box"/>
    <property type="match status" value="1"/>
</dbReference>
<dbReference type="Proteomes" id="UP001457282">
    <property type="component" value="Unassembled WGS sequence"/>
</dbReference>
<evidence type="ECO:0000313" key="3">
    <source>
        <dbReference type="Proteomes" id="UP001457282"/>
    </source>
</evidence>
<dbReference type="AlphaFoldDB" id="A0AAW1VQV3"/>
<proteinExistence type="predicted"/>
<evidence type="ECO:0000313" key="2">
    <source>
        <dbReference type="EMBL" id="KAK9906253.1"/>
    </source>
</evidence>
<keyword evidence="3" id="KW-1185">Reference proteome</keyword>
<protein>
    <recommendedName>
        <fullName evidence="1">F-box domain-containing protein</fullName>
    </recommendedName>
</protein>
<sequence>MGTKRSRYSLDEDLILEIFSRLPAKSLMRFRCVSKEWYSLTKSSYLINIHLRRSDSKLCYLLAYTSFRDERFTKPKIGISRLGDEATDIWIPQHEVNNYYGYAKLVDYVESLVLV</sequence>
<dbReference type="SUPFAM" id="SSF81383">
    <property type="entry name" value="F-box domain"/>
    <property type="match status" value="1"/>
</dbReference>
<feature type="domain" description="F-box" evidence="1">
    <location>
        <begin position="10"/>
        <end position="50"/>
    </location>
</feature>
<organism evidence="2 3">
    <name type="scientific">Rubus argutus</name>
    <name type="common">Southern blackberry</name>
    <dbReference type="NCBI Taxonomy" id="59490"/>
    <lineage>
        <taxon>Eukaryota</taxon>
        <taxon>Viridiplantae</taxon>
        <taxon>Streptophyta</taxon>
        <taxon>Embryophyta</taxon>
        <taxon>Tracheophyta</taxon>
        <taxon>Spermatophyta</taxon>
        <taxon>Magnoliopsida</taxon>
        <taxon>eudicotyledons</taxon>
        <taxon>Gunneridae</taxon>
        <taxon>Pentapetalae</taxon>
        <taxon>rosids</taxon>
        <taxon>fabids</taxon>
        <taxon>Rosales</taxon>
        <taxon>Rosaceae</taxon>
        <taxon>Rosoideae</taxon>
        <taxon>Rosoideae incertae sedis</taxon>
        <taxon>Rubus</taxon>
    </lineage>
</organism>
<comment type="caution">
    <text evidence="2">The sequence shown here is derived from an EMBL/GenBank/DDBJ whole genome shotgun (WGS) entry which is preliminary data.</text>
</comment>
<dbReference type="SMART" id="SM00256">
    <property type="entry name" value="FBOX"/>
    <property type="match status" value="1"/>
</dbReference>
<name>A0AAW1VQV3_RUBAR</name>
<dbReference type="CDD" id="cd22157">
    <property type="entry name" value="F-box_AtFBW1-like"/>
    <property type="match status" value="1"/>
</dbReference>
<gene>
    <name evidence="2" type="ORF">M0R45_002680</name>
</gene>
<dbReference type="Gene3D" id="1.20.1280.50">
    <property type="match status" value="1"/>
</dbReference>
<dbReference type="EMBL" id="JBEDUW010000070">
    <property type="protein sequence ID" value="KAK9906253.1"/>
    <property type="molecule type" value="Genomic_DNA"/>
</dbReference>